<evidence type="ECO:0000256" key="2">
    <source>
        <dbReference type="ARBA" id="ARBA00022679"/>
    </source>
</evidence>
<evidence type="ECO:0000313" key="6">
    <source>
        <dbReference type="Proteomes" id="UP000759131"/>
    </source>
</evidence>
<organism evidence="5">
    <name type="scientific">Medioppia subpectinata</name>
    <dbReference type="NCBI Taxonomy" id="1979941"/>
    <lineage>
        <taxon>Eukaryota</taxon>
        <taxon>Metazoa</taxon>
        <taxon>Ecdysozoa</taxon>
        <taxon>Arthropoda</taxon>
        <taxon>Chelicerata</taxon>
        <taxon>Arachnida</taxon>
        <taxon>Acari</taxon>
        <taxon>Acariformes</taxon>
        <taxon>Sarcoptiformes</taxon>
        <taxon>Oribatida</taxon>
        <taxon>Brachypylina</taxon>
        <taxon>Oppioidea</taxon>
        <taxon>Oppiidae</taxon>
        <taxon>Medioppia</taxon>
    </lineage>
</organism>
<keyword evidence="2" id="KW-0808">Transferase</keyword>
<dbReference type="InterPro" id="IPR028564">
    <property type="entry name" value="MT_TRM10-typ"/>
</dbReference>
<dbReference type="GO" id="GO:0000049">
    <property type="term" value="F:tRNA binding"/>
    <property type="evidence" value="ECO:0007669"/>
    <property type="project" value="TreeGrafter"/>
</dbReference>
<proteinExistence type="predicted"/>
<reference evidence="5" key="1">
    <citation type="submission" date="2020-11" db="EMBL/GenBank/DDBJ databases">
        <authorList>
            <person name="Tran Van P."/>
        </authorList>
    </citation>
    <scope>NUCLEOTIDE SEQUENCE</scope>
</reference>
<name>A0A7R9Q3S4_9ACAR</name>
<dbReference type="PANTHER" id="PTHR13563">
    <property type="entry name" value="TRNA (GUANINE-9-) METHYLTRANSFERASE"/>
    <property type="match status" value="1"/>
</dbReference>
<dbReference type="GO" id="GO:0008168">
    <property type="term" value="F:methyltransferase activity"/>
    <property type="evidence" value="ECO:0007669"/>
    <property type="project" value="UniProtKB-KW"/>
</dbReference>
<sequence>MLRMGHHISRHWFSTGRQLWSQTGDHNEEVVEDNAKEVERHFADLSVKQFECLAKTADQMNDIEMILSSYEYAKYETQEVPSSLTLNHMKRLMALKSAGRRNKYMNFLYRIEIQSIESKRLRAISKTLKAKELSDKWIQWGDKRVGLFDDNGDIAYGLWRNSLFGRICSADIRRYSVHRLQSAALFGQNIVFDLSCDPQMSQTNCAKKLRQLVNAYHTNRMVWDAVQENQLVANYPHFLSAFTPKSYLDLFDRKDLVYLSPKAVRDLKYESNKTYIIGFGDEYSRTRTDLTRVKAWNERIPMRRLPIDRYCYWSKGSKDLRSSVVLRILNDMSDGIGWQKAFERNISEYCFKTEEEIEAEELYQVIDVREEDIEKIDIIKDVAVVVRLKNGKQQEIKDKTIN</sequence>
<keyword evidence="3" id="KW-0949">S-adenosyl-L-methionine</keyword>
<dbReference type="GO" id="GO:0005654">
    <property type="term" value="C:nucleoplasm"/>
    <property type="evidence" value="ECO:0007669"/>
    <property type="project" value="TreeGrafter"/>
</dbReference>
<dbReference type="OrthoDB" id="9976048at2759"/>
<protein>
    <recommendedName>
        <fullName evidence="4">SAM-dependent MTase TRM10-type domain-containing protein</fullName>
    </recommendedName>
</protein>
<dbReference type="GO" id="GO:0032259">
    <property type="term" value="P:methylation"/>
    <property type="evidence" value="ECO:0007669"/>
    <property type="project" value="UniProtKB-KW"/>
</dbReference>
<dbReference type="EMBL" id="CAJPIZ010009332">
    <property type="protein sequence ID" value="CAG2111782.1"/>
    <property type="molecule type" value="Genomic_DNA"/>
</dbReference>
<evidence type="ECO:0000256" key="3">
    <source>
        <dbReference type="ARBA" id="ARBA00022691"/>
    </source>
</evidence>
<evidence type="ECO:0000256" key="1">
    <source>
        <dbReference type="ARBA" id="ARBA00022603"/>
    </source>
</evidence>
<feature type="domain" description="SAM-dependent MTase TRM10-type" evidence="4">
    <location>
        <begin position="176"/>
        <end position="353"/>
    </location>
</feature>
<dbReference type="AlphaFoldDB" id="A0A7R9Q3S4"/>
<dbReference type="GO" id="GO:0005739">
    <property type="term" value="C:mitochondrion"/>
    <property type="evidence" value="ECO:0007669"/>
    <property type="project" value="TreeGrafter"/>
</dbReference>
<dbReference type="Proteomes" id="UP000759131">
    <property type="component" value="Unassembled WGS sequence"/>
</dbReference>
<evidence type="ECO:0000259" key="4">
    <source>
        <dbReference type="PROSITE" id="PS51675"/>
    </source>
</evidence>
<gene>
    <name evidence="5" type="ORF">OSB1V03_LOCUS11761</name>
</gene>
<keyword evidence="6" id="KW-1185">Reference proteome</keyword>
<dbReference type="Gene3D" id="3.40.1280.30">
    <property type="match status" value="1"/>
</dbReference>
<accession>A0A7R9Q3S4</accession>
<dbReference type="GO" id="GO:0097745">
    <property type="term" value="P:mitochondrial tRNA 5'-end processing"/>
    <property type="evidence" value="ECO:0007669"/>
    <property type="project" value="TreeGrafter"/>
</dbReference>
<dbReference type="EMBL" id="OC863907">
    <property type="protein sequence ID" value="CAD7631352.1"/>
    <property type="molecule type" value="Genomic_DNA"/>
</dbReference>
<dbReference type="GO" id="GO:0070131">
    <property type="term" value="P:positive regulation of mitochondrial translation"/>
    <property type="evidence" value="ECO:0007669"/>
    <property type="project" value="TreeGrafter"/>
</dbReference>
<dbReference type="PROSITE" id="PS51675">
    <property type="entry name" value="SAM_MT_TRM10"/>
    <property type="match status" value="1"/>
</dbReference>
<dbReference type="PANTHER" id="PTHR13563:SF5">
    <property type="entry name" value="TRNA METHYLTRANSFERASE 10 HOMOLOG C"/>
    <property type="match status" value="1"/>
</dbReference>
<evidence type="ECO:0000313" key="5">
    <source>
        <dbReference type="EMBL" id="CAD7631352.1"/>
    </source>
</evidence>
<dbReference type="InterPro" id="IPR007356">
    <property type="entry name" value="tRNA_m1G_MeTrfase_euk"/>
</dbReference>
<dbReference type="InterPro" id="IPR038459">
    <property type="entry name" value="MT_TRM10-typ_sf"/>
</dbReference>
<keyword evidence="1" id="KW-0489">Methyltransferase</keyword>